<dbReference type="Proteomes" id="UP000192293">
    <property type="component" value="Unassembled WGS sequence"/>
</dbReference>
<feature type="domain" description="Conserved hypothetical protein CHP02679 N terminus" evidence="2">
    <location>
        <begin position="57"/>
        <end position="257"/>
    </location>
</feature>
<dbReference type="EMBL" id="MVHL01000103">
    <property type="protein sequence ID" value="ORA41945.1"/>
    <property type="molecule type" value="Genomic_DNA"/>
</dbReference>
<proteinExistence type="predicted"/>
<name>A0AAW5SA80_MYCBC</name>
<dbReference type="InterPro" id="IPR024465">
    <property type="entry name" value="DUF2399"/>
</dbReference>
<sequence length="432" mass="45571">MTVKACHLCDGSCAHADLTMLLSPDLGWLWAAVAAAADRRGDPHLVTGPAITVDAPVNPSQRAAAAGLVRGALRPGRRLRIELDVLTEQVRARGPTLTPGAVAAHATGRTLATRAADRSQQHARAQRLSACLDAACNSHPELAVHGPQLFEHLRRTGWVARLDSDPNANQLVANAAAIAAAVMRIPDGGRLDRRLLVPDSPHALDEGTPLAGVTLSLLTAAGRIRADQRSTARSLWAQAGVDCDQLMGGLTVLGVHPRGWQLPPAATCTLPPRELACPEWPTAPHPDAWVFITENPSVLAAAADMVARNPDCANPIRLVCTMGNPSQTEIAAIAGLAAARWNIAVRADFDPAGIRTVTAILNAVPTAKPWRMTATDYATSGPTAPIRELVPPTPWEPELAEQISATGCVAFEEALMEHLLDDLRRGAPPTAS</sequence>
<feature type="domain" description="DUF2399" evidence="1">
    <location>
        <begin position="268"/>
        <end position="423"/>
    </location>
</feature>
<reference evidence="4 5" key="1">
    <citation type="submission" date="2017-02" db="EMBL/GenBank/DDBJ databases">
        <title>The new phylogeny of genus Mycobacterium.</title>
        <authorList>
            <person name="Tortoli E."/>
            <person name="Trovato A."/>
            <person name="Cirillo D.M."/>
        </authorList>
    </citation>
    <scope>NUCLEOTIDE SEQUENCE [LARGE SCALE GENOMIC DNA]</scope>
    <source>
        <strain evidence="4 5">DSM 45439</strain>
    </source>
</reference>
<dbReference type="Proteomes" id="UP001207588">
    <property type="component" value="Unassembled WGS sequence"/>
</dbReference>
<evidence type="ECO:0000313" key="4">
    <source>
        <dbReference type="EMBL" id="ORA41945.1"/>
    </source>
</evidence>
<reference evidence="3" key="3">
    <citation type="journal article" date="2022" name="BMC Genomics">
        <title>Comparative genome analysis of mycobacteria focusing on tRNA and non-coding RNA.</title>
        <authorList>
            <person name="Behra P.R.K."/>
            <person name="Pettersson B.M.F."/>
            <person name="Ramesh M."/>
            <person name="Das S."/>
            <person name="Dasgupta S."/>
            <person name="Kirsebom L.A."/>
        </authorList>
    </citation>
    <scope>NUCLEOTIDE SEQUENCE</scope>
    <source>
        <strain evidence="3">DSM 45439</strain>
    </source>
</reference>
<organism evidence="3 6">
    <name type="scientific">Mycobacterium bouchedurhonense</name>
    <dbReference type="NCBI Taxonomy" id="701041"/>
    <lineage>
        <taxon>Bacteria</taxon>
        <taxon>Bacillati</taxon>
        <taxon>Actinomycetota</taxon>
        <taxon>Actinomycetes</taxon>
        <taxon>Mycobacteriales</taxon>
        <taxon>Mycobacteriaceae</taxon>
        <taxon>Mycobacterium</taxon>
        <taxon>Mycobacterium avium complex (MAC)</taxon>
    </lineage>
</organism>
<evidence type="ECO:0000259" key="1">
    <source>
        <dbReference type="Pfam" id="PF09664"/>
    </source>
</evidence>
<comment type="caution">
    <text evidence="3">The sequence shown here is derived from an EMBL/GenBank/DDBJ whole genome shotgun (WGS) entry which is preliminary data.</text>
</comment>
<gene>
    <name evidence="4" type="ORF">BST19_27015</name>
    <name evidence="3" type="ORF">H7I91_22840</name>
</gene>
<keyword evidence="5" id="KW-1185">Reference proteome</keyword>
<protein>
    <submittedName>
        <fullName evidence="3">DUF2399 domain-containing protein</fullName>
    </submittedName>
</protein>
<dbReference type="Pfam" id="PF09664">
    <property type="entry name" value="DUF2399"/>
    <property type="match status" value="1"/>
</dbReference>
<evidence type="ECO:0000259" key="2">
    <source>
        <dbReference type="Pfam" id="PF11796"/>
    </source>
</evidence>
<accession>A0AAW5SA80</accession>
<dbReference type="RefSeq" id="WP_080683583.1">
    <property type="nucleotide sequence ID" value="NZ_JACKTG010000078.1"/>
</dbReference>
<dbReference type="Pfam" id="PF11796">
    <property type="entry name" value="DUF3323"/>
    <property type="match status" value="1"/>
</dbReference>
<dbReference type="EMBL" id="JACKTG010000078">
    <property type="protein sequence ID" value="MCV6992072.1"/>
    <property type="molecule type" value="Genomic_DNA"/>
</dbReference>
<evidence type="ECO:0000313" key="6">
    <source>
        <dbReference type="Proteomes" id="UP001207588"/>
    </source>
</evidence>
<dbReference type="InterPro" id="IPR024466">
    <property type="entry name" value="CHP02679_N"/>
</dbReference>
<dbReference type="AlphaFoldDB" id="A0AAW5SA80"/>
<reference evidence="3" key="2">
    <citation type="submission" date="2020-07" db="EMBL/GenBank/DDBJ databases">
        <authorList>
            <person name="Pettersson B.M.F."/>
            <person name="Behra P.R.K."/>
            <person name="Ramesh M."/>
            <person name="Das S."/>
            <person name="Dasgupta S."/>
            <person name="Kirsebom L.A."/>
        </authorList>
    </citation>
    <scope>NUCLEOTIDE SEQUENCE</scope>
    <source>
        <strain evidence="3">DSM 45439</strain>
    </source>
</reference>
<evidence type="ECO:0000313" key="5">
    <source>
        <dbReference type="Proteomes" id="UP000192293"/>
    </source>
</evidence>
<evidence type="ECO:0000313" key="3">
    <source>
        <dbReference type="EMBL" id="MCV6992072.1"/>
    </source>
</evidence>